<dbReference type="AlphaFoldDB" id="A2F3Y4"/>
<dbReference type="InParanoid" id="A2F3Y4"/>
<feature type="compositionally biased region" description="Low complexity" evidence="1">
    <location>
        <begin position="590"/>
        <end position="600"/>
    </location>
</feature>
<reference evidence="2" key="1">
    <citation type="submission" date="2006-10" db="EMBL/GenBank/DDBJ databases">
        <authorList>
            <person name="Amadeo P."/>
            <person name="Zhao Q."/>
            <person name="Wortman J."/>
            <person name="Fraser-Liggett C."/>
            <person name="Carlton J."/>
        </authorList>
    </citation>
    <scope>NUCLEOTIDE SEQUENCE</scope>
    <source>
        <strain evidence="2">G3</strain>
    </source>
</reference>
<keyword evidence="3" id="KW-1185">Reference proteome</keyword>
<dbReference type="OMA" id="DQKMAPV"/>
<feature type="region of interest" description="Disordered" evidence="1">
    <location>
        <begin position="1"/>
        <end position="215"/>
    </location>
</feature>
<feature type="compositionally biased region" description="Basic and acidic residues" evidence="1">
    <location>
        <begin position="262"/>
        <end position="271"/>
    </location>
</feature>
<accession>A2F3Y4</accession>
<dbReference type="Proteomes" id="UP000001542">
    <property type="component" value="Unassembled WGS sequence"/>
</dbReference>
<feature type="compositionally biased region" description="Basic and acidic residues" evidence="1">
    <location>
        <begin position="231"/>
        <end position="242"/>
    </location>
</feature>
<dbReference type="VEuPathDB" id="TrichDB:TVAG_291060"/>
<feature type="compositionally biased region" description="Basic and acidic residues" evidence="1">
    <location>
        <begin position="170"/>
        <end position="186"/>
    </location>
</feature>
<dbReference type="PANTHER" id="PTHR48148:SF2">
    <property type="entry name" value="PA14 DOMAIN-CONTAINING PROTEIN"/>
    <property type="match status" value="1"/>
</dbReference>
<evidence type="ECO:0000256" key="1">
    <source>
        <dbReference type="SAM" id="MobiDB-lite"/>
    </source>
</evidence>
<feature type="compositionally biased region" description="Pro residues" evidence="1">
    <location>
        <begin position="1"/>
        <end position="23"/>
    </location>
</feature>
<dbReference type="PANTHER" id="PTHR48148">
    <property type="entry name" value="KERATINOCYTE PROLINE-RICH PROTEIN"/>
    <property type="match status" value="1"/>
</dbReference>
<feature type="compositionally biased region" description="Acidic residues" evidence="1">
    <location>
        <begin position="204"/>
        <end position="215"/>
    </location>
</feature>
<dbReference type="EMBL" id="DS113603">
    <property type="protein sequence ID" value="EAY00400.1"/>
    <property type="molecule type" value="Genomic_DNA"/>
</dbReference>
<proteinExistence type="predicted"/>
<organism evidence="2 3">
    <name type="scientific">Trichomonas vaginalis (strain ATCC PRA-98 / G3)</name>
    <dbReference type="NCBI Taxonomy" id="412133"/>
    <lineage>
        <taxon>Eukaryota</taxon>
        <taxon>Metamonada</taxon>
        <taxon>Parabasalia</taxon>
        <taxon>Trichomonadida</taxon>
        <taxon>Trichomonadidae</taxon>
        <taxon>Trichomonas</taxon>
    </lineage>
</organism>
<sequence length="634" mass="69162">MSVPPPPPPPSLPAPPPPPPPGTPNHGGGGGLVKPTDDALQAMIAKRKANAAKKPANPPPEKPPPKKAAGPMDLNSLLKARFNKNKAPEPAPQPAPEPAPAPAAPEPAPKPQPAAPPPAQPAPPPSLPPPQASQPLAPPPAKPPIPPPKSNNHVPPPPAIPPSPPIRPPESPERETKPAVKPKKEYFTNAQGRRKVLFHSDSEYYSDEFYYSDDELKEEIKKREERAIQREVEEKKKKEERPPVVIQVSPPKEIKEEEEPQEKEPEQEPKEAYVPPPKPKKQKVRQTQETDEVEQTADGRVKLPIFESSYRKVSNEFNIQNIFTPFVKQRDEMHRHAENAVNAFLKDPQMTMDEYTNAIHEFVTVFQRNIITASKDFQENIATSIEMVQKLGEQVDKVRNSFEIARQDELEICLQSFTQPYPKVEKNSIPDFIKPRPHSSIYVCLPGVGIKMNNLQEFCIDLNTAGPEDLIKTLPPEGEIPDFFSTPFNYFDLGESVDMKDPFESENIVETRKNIRPSSNTRTGYDDEALVNAGEAPPPPSAPGAGIPPPPPVPGNAPPPPPPPPPPPGAGAPPPPPPPGPGLAPPPPKAGGSSSPPAGGLVKPTDDALQAMIERRKKTANKVKPPEPKLLFQK</sequence>
<feature type="compositionally biased region" description="Pro residues" evidence="1">
    <location>
        <begin position="89"/>
        <end position="169"/>
    </location>
</feature>
<gene>
    <name evidence="2" type="ORF">TVAG_291060</name>
</gene>
<feature type="compositionally biased region" description="Pro residues" evidence="1">
    <location>
        <begin position="536"/>
        <end position="589"/>
    </location>
</feature>
<protein>
    <submittedName>
        <fullName evidence="2">Uncharacterized protein</fullName>
    </submittedName>
</protein>
<reference evidence="2" key="2">
    <citation type="journal article" date="2007" name="Science">
        <title>Draft genome sequence of the sexually transmitted pathogen Trichomonas vaginalis.</title>
        <authorList>
            <person name="Carlton J.M."/>
            <person name="Hirt R.P."/>
            <person name="Silva J.C."/>
            <person name="Delcher A.L."/>
            <person name="Schatz M."/>
            <person name="Zhao Q."/>
            <person name="Wortman J.R."/>
            <person name="Bidwell S.L."/>
            <person name="Alsmark U.C.M."/>
            <person name="Besteiro S."/>
            <person name="Sicheritz-Ponten T."/>
            <person name="Noel C.J."/>
            <person name="Dacks J.B."/>
            <person name="Foster P.G."/>
            <person name="Simillion C."/>
            <person name="Van de Peer Y."/>
            <person name="Miranda-Saavedra D."/>
            <person name="Barton G.J."/>
            <person name="Westrop G.D."/>
            <person name="Mueller S."/>
            <person name="Dessi D."/>
            <person name="Fiori P.L."/>
            <person name="Ren Q."/>
            <person name="Paulsen I."/>
            <person name="Zhang H."/>
            <person name="Bastida-Corcuera F.D."/>
            <person name="Simoes-Barbosa A."/>
            <person name="Brown M.T."/>
            <person name="Hayes R.D."/>
            <person name="Mukherjee M."/>
            <person name="Okumura C.Y."/>
            <person name="Schneider R."/>
            <person name="Smith A.J."/>
            <person name="Vanacova S."/>
            <person name="Villalvazo M."/>
            <person name="Haas B.J."/>
            <person name="Pertea M."/>
            <person name="Feldblyum T.V."/>
            <person name="Utterback T.R."/>
            <person name="Shu C.L."/>
            <person name="Osoegawa K."/>
            <person name="de Jong P.J."/>
            <person name="Hrdy I."/>
            <person name="Horvathova L."/>
            <person name="Zubacova Z."/>
            <person name="Dolezal P."/>
            <person name="Malik S.B."/>
            <person name="Logsdon J.M. Jr."/>
            <person name="Henze K."/>
            <person name="Gupta A."/>
            <person name="Wang C.C."/>
            <person name="Dunne R.L."/>
            <person name="Upcroft J.A."/>
            <person name="Upcroft P."/>
            <person name="White O."/>
            <person name="Salzberg S.L."/>
            <person name="Tang P."/>
            <person name="Chiu C.-H."/>
            <person name="Lee Y.-S."/>
            <person name="Embley T.M."/>
            <person name="Coombs G.H."/>
            <person name="Mottram J.C."/>
            <person name="Tachezy J."/>
            <person name="Fraser-Liggett C.M."/>
            <person name="Johnson P.J."/>
        </authorList>
    </citation>
    <scope>NUCLEOTIDE SEQUENCE [LARGE SCALE GENOMIC DNA]</scope>
    <source>
        <strain evidence="2">G3</strain>
    </source>
</reference>
<feature type="region of interest" description="Disordered" evidence="1">
    <location>
        <begin position="231"/>
        <end position="296"/>
    </location>
</feature>
<evidence type="ECO:0000313" key="3">
    <source>
        <dbReference type="Proteomes" id="UP000001542"/>
    </source>
</evidence>
<dbReference type="KEGG" id="tva:4758220"/>
<dbReference type="RefSeq" id="XP_001313329.1">
    <property type="nucleotide sequence ID" value="XM_001313328.1"/>
</dbReference>
<dbReference type="VEuPathDB" id="TrichDB:TVAGG3_0307680"/>
<name>A2F3Y4_TRIV3</name>
<evidence type="ECO:0000313" key="2">
    <source>
        <dbReference type="EMBL" id="EAY00400.1"/>
    </source>
</evidence>
<feature type="region of interest" description="Disordered" evidence="1">
    <location>
        <begin position="530"/>
        <end position="607"/>
    </location>
</feature>